<accession>A0ABW1DN54</accession>
<dbReference type="PROSITE" id="PS51194">
    <property type="entry name" value="HELICASE_CTER"/>
    <property type="match status" value="1"/>
</dbReference>
<keyword evidence="3" id="KW-0547">Nucleotide-binding</keyword>
<evidence type="ECO:0000259" key="2">
    <source>
        <dbReference type="PROSITE" id="PS51194"/>
    </source>
</evidence>
<gene>
    <name evidence="3" type="ORF">ACFPQ6_14685</name>
</gene>
<dbReference type="InterPro" id="IPR029063">
    <property type="entry name" value="SAM-dependent_MTases_sf"/>
</dbReference>
<keyword evidence="3" id="KW-0067">ATP-binding</keyword>
<dbReference type="SUPFAM" id="SSF52540">
    <property type="entry name" value="P-loop containing nucleoside triphosphate hydrolases"/>
    <property type="match status" value="2"/>
</dbReference>
<dbReference type="Pfam" id="PF00271">
    <property type="entry name" value="Helicase_C"/>
    <property type="match status" value="1"/>
</dbReference>
<proteinExistence type="predicted"/>
<dbReference type="Proteomes" id="UP001595979">
    <property type="component" value="Unassembled WGS sequence"/>
</dbReference>
<evidence type="ECO:0000256" key="1">
    <source>
        <dbReference type="SAM" id="SignalP"/>
    </source>
</evidence>
<evidence type="ECO:0000313" key="3">
    <source>
        <dbReference type="EMBL" id="MFC5849550.1"/>
    </source>
</evidence>
<dbReference type="PRINTS" id="PR00507">
    <property type="entry name" value="N12N6MTFRASE"/>
</dbReference>
<sequence length="1729" mass="189717">MTKKSFALRIVTGIMALFGLNEAANAVPAALLKTAQPDRATVFQDLLPLNGELLTAQASPDVVSETQPAPAPEGLAYGVEATGGQVAARLQANALARQAILAPEPDLNVLRAYSGTGGLGDQSESIDQFYTPGEIGALMWTLACLGQKLDDPKKPVRALEPSCGNGGLLAQAPAGLHLTGVELDPVAGRAAQLLHPHAAVHVMALESYTTRSSDRLFNMAVLNPPFGTRGATRDLHERDEVRSERYFMTQTLRRVMHGGTVVALLPLSVLHGHRHRDWRAALLRQALPLHAVVVPEGAFREAGAGVTTALLVLRRHDVGVAEGCALHTDTQLTEMLLRHCPDMTHQTLVQGFIEGKGLVQSTETEGEWTHALALNLQANHLGHVRADFTTGRFGQPALRGEVRADTSAVVTQLQAAQKSAPITLRSMTETIRSLHGDKAAQAFFEASEEAQLFPIAEGTLSTDRRYCFRLGEWQVTDDFADPRVFHAAELAQTLESYLHARTAGRVETPRRRALVQARFQAYVRQHGNFNRQRFLRLVDAYPLFSLLLSHITESGELHLPSDADVRLPITGQGVEEIAGQLADLLTLTEDTLSDYAGVSAEEAAAFLCTHYAFDGERWIEPGLYYAGHAILRSGEARDLARAFSGHRREALLAQADEFMTRVRRTPVADLNLSPRDPVIPVAALEAWVNTYLDAAQNGKPLLNVERTRGAVKLSVRASAGDELVQARSAFDFEQSRALEAFLNHKTEVENVRGAKEMSKDEYTAARTLAIEDARQYEAQVTRHFQAWLPESAFAQLVEDAYTFARGATLRAQGSTRPLAIAGYQGKAPHPYQLMDVRTMAMTSGMVNNYDVGLGKTIEMLLLIGYLKMCGRASRPIISVPAGLVSNWATNAREAYPSWNIVTVGMSVRHDKKGHVVYKRKRDGSYMLKDGQRIEAWTKDTPAVKKTKIASLAAGTVDLIIMSREALTSLPMLRENRQRLIMDDPQYLRNLETQDAFEGQPRRGRHQELVRQLGVFGAMMSRVNVAQPGDLCFEVLGCDFLGHDEAHGLKNLASPPAVFGETPRFLGAGGESQRSLDALHKGRYIRERGGSTFAFTASWVKNSPLEIGAMLSMVTDALPSYGLPTGEALMDQYLKIEPQIITGMDGSVDVKPCVTGFRRLRELRHIISNHVISRTYGDPEVVTGTGQPLAVPTAEVDEVMIDMSAEQAHLYTSLRERARNADARAKGPNHPFAIQWEMRKLSIDPVLLNIAGPNPRFERIAELALENRATGGKGLVFLSIGEKQGAFTRLKNTLVAAGYPAHEIAIVSSDTHKSSVERQDLEDDYNYGDLSLILGTDVLGQGFNLQVGTSLIINADMPWNFEEIRQRVGRGARQGNTVAKLRNVYLLMRGSFDTLTYTIMSGKKSWLSQLWDSEIDELGNSGQGFSGEEMALLMSDDVEATRAQILSKKTELAERTGRAALERQLESLAAALNARDVVQQRYEKGRRRKYGLTANDHVRVRVARGVFDQRVTALKQMGDFPLARLVDYTGEIFWFGLLPVHEGLGFKADDQRFTVRQVTTGVIMATSEKGESRTFTGSQLMRATDFTPNADAGLYQAAAALEVPRIALSEALQVYVIDSRLAKKVCPRDPELVVSLSLSGQRVELVNPEDAFGLMSRLICKETVMHFQVQTVDGVQVVQQVIVLSAVDSVLDKTKQTKASPKLHARLLQLVARVLGAEVVEHVASPAQAA</sequence>
<keyword evidence="1" id="KW-0732">Signal</keyword>
<dbReference type="InterPro" id="IPR038718">
    <property type="entry name" value="SNF2-like_sf"/>
</dbReference>
<dbReference type="PANTHER" id="PTHR10799">
    <property type="entry name" value="SNF2/RAD54 HELICASE FAMILY"/>
    <property type="match status" value="1"/>
</dbReference>
<feature type="signal peptide" evidence="1">
    <location>
        <begin position="1"/>
        <end position="23"/>
    </location>
</feature>
<dbReference type="InterPro" id="IPR027417">
    <property type="entry name" value="P-loop_NTPase"/>
</dbReference>
<dbReference type="SMART" id="SM00490">
    <property type="entry name" value="HELICc"/>
    <property type="match status" value="1"/>
</dbReference>
<dbReference type="InterPro" id="IPR002052">
    <property type="entry name" value="DNA_methylase_N6_adenine_CS"/>
</dbReference>
<dbReference type="GO" id="GO:0004386">
    <property type="term" value="F:helicase activity"/>
    <property type="evidence" value="ECO:0007669"/>
    <property type="project" value="UniProtKB-KW"/>
</dbReference>
<dbReference type="Gene3D" id="3.40.50.300">
    <property type="entry name" value="P-loop containing nucleotide triphosphate hydrolases"/>
    <property type="match status" value="1"/>
</dbReference>
<dbReference type="InterPro" id="IPR001650">
    <property type="entry name" value="Helicase_C-like"/>
</dbReference>
<dbReference type="SUPFAM" id="SSF53335">
    <property type="entry name" value="S-adenosyl-L-methionine-dependent methyltransferases"/>
    <property type="match status" value="1"/>
</dbReference>
<feature type="domain" description="Helicase C-terminal" evidence="2">
    <location>
        <begin position="1255"/>
        <end position="1418"/>
    </location>
</feature>
<feature type="chain" id="PRO_5045260217" evidence="1">
    <location>
        <begin position="24"/>
        <end position="1729"/>
    </location>
</feature>
<protein>
    <submittedName>
        <fullName evidence="3">Helicase-related protein</fullName>
    </submittedName>
</protein>
<keyword evidence="3" id="KW-0347">Helicase</keyword>
<reference evidence="4" key="1">
    <citation type="journal article" date="2019" name="Int. J. Syst. Evol. Microbiol.">
        <title>The Global Catalogue of Microorganisms (GCM) 10K type strain sequencing project: providing services to taxonomists for standard genome sequencing and annotation.</title>
        <authorList>
            <consortium name="The Broad Institute Genomics Platform"/>
            <consortium name="The Broad Institute Genome Sequencing Center for Infectious Disease"/>
            <person name="Wu L."/>
            <person name="Ma J."/>
        </authorList>
    </citation>
    <scope>NUCLEOTIDE SEQUENCE [LARGE SCALE GENOMIC DNA]</scope>
    <source>
        <strain evidence="4">CGMCC 1.15053</strain>
    </source>
</reference>
<dbReference type="Gene3D" id="3.40.50.10810">
    <property type="entry name" value="Tandem AAA-ATPase domain"/>
    <property type="match status" value="1"/>
</dbReference>
<evidence type="ECO:0000313" key="4">
    <source>
        <dbReference type="Proteomes" id="UP001595979"/>
    </source>
</evidence>
<dbReference type="Gene3D" id="3.40.50.150">
    <property type="entry name" value="Vaccinia Virus protein VP39"/>
    <property type="match status" value="1"/>
</dbReference>
<organism evidence="3 4">
    <name type="scientific">Deinococcus petrolearius</name>
    <dbReference type="NCBI Taxonomy" id="1751295"/>
    <lineage>
        <taxon>Bacteria</taxon>
        <taxon>Thermotogati</taxon>
        <taxon>Deinococcota</taxon>
        <taxon>Deinococci</taxon>
        <taxon>Deinococcales</taxon>
        <taxon>Deinococcaceae</taxon>
        <taxon>Deinococcus</taxon>
    </lineage>
</organism>
<keyword evidence="3" id="KW-0378">Hydrolase</keyword>
<comment type="caution">
    <text evidence="3">The sequence shown here is derived from an EMBL/GenBank/DDBJ whole genome shotgun (WGS) entry which is preliminary data.</text>
</comment>
<dbReference type="EMBL" id="JBHSOH010000026">
    <property type="protein sequence ID" value="MFC5849550.1"/>
    <property type="molecule type" value="Genomic_DNA"/>
</dbReference>
<dbReference type="PROSITE" id="PS00092">
    <property type="entry name" value="N6_MTASE"/>
    <property type="match status" value="1"/>
</dbReference>
<name>A0ABW1DN54_9DEIO</name>
<keyword evidence="4" id="KW-1185">Reference proteome</keyword>
<dbReference type="RefSeq" id="WP_380050781.1">
    <property type="nucleotide sequence ID" value="NZ_JBHSOH010000026.1"/>
</dbReference>